<evidence type="ECO:0000313" key="3">
    <source>
        <dbReference type="Proteomes" id="UP000054248"/>
    </source>
</evidence>
<name>A0A0C3QE54_9AGAM</name>
<proteinExistence type="predicted"/>
<dbReference type="AlphaFoldDB" id="A0A0C3QE54"/>
<dbReference type="HOGENOM" id="CLU_2470734_0_0_1"/>
<dbReference type="Proteomes" id="UP000054248">
    <property type="component" value="Unassembled WGS sequence"/>
</dbReference>
<evidence type="ECO:0000313" key="2">
    <source>
        <dbReference type="EMBL" id="KIO29365.1"/>
    </source>
</evidence>
<gene>
    <name evidence="2" type="ORF">M407DRAFT_242608</name>
</gene>
<sequence length="88" mass="9178">MSSLTYIPPPVRKTLSTLVIMASKPGSLTNSNNIDFSSRSDIPIQSRDSWGTPVLVGDEQPDEMIASGGVEGGSESICNPPDDEVGAG</sequence>
<reference evidence="2 3" key="1">
    <citation type="submission" date="2014-04" db="EMBL/GenBank/DDBJ databases">
        <authorList>
            <consortium name="DOE Joint Genome Institute"/>
            <person name="Kuo A."/>
            <person name="Girlanda M."/>
            <person name="Perotto S."/>
            <person name="Kohler A."/>
            <person name="Nagy L.G."/>
            <person name="Floudas D."/>
            <person name="Copeland A."/>
            <person name="Barry K.W."/>
            <person name="Cichocki N."/>
            <person name="Veneault-Fourrey C."/>
            <person name="LaButti K."/>
            <person name="Lindquist E.A."/>
            <person name="Lipzen A."/>
            <person name="Lundell T."/>
            <person name="Morin E."/>
            <person name="Murat C."/>
            <person name="Sun H."/>
            <person name="Tunlid A."/>
            <person name="Henrissat B."/>
            <person name="Grigoriev I.V."/>
            <person name="Hibbett D.S."/>
            <person name="Martin F."/>
            <person name="Nordberg H.P."/>
            <person name="Cantor M.N."/>
            <person name="Hua S.X."/>
        </authorList>
    </citation>
    <scope>NUCLEOTIDE SEQUENCE [LARGE SCALE GENOMIC DNA]</scope>
    <source>
        <strain evidence="2 3">MUT 4182</strain>
    </source>
</reference>
<keyword evidence="3" id="KW-1185">Reference proteome</keyword>
<evidence type="ECO:0000256" key="1">
    <source>
        <dbReference type="SAM" id="MobiDB-lite"/>
    </source>
</evidence>
<feature type="region of interest" description="Disordered" evidence="1">
    <location>
        <begin position="45"/>
        <end position="88"/>
    </location>
</feature>
<accession>A0A0C3QE54</accession>
<protein>
    <submittedName>
        <fullName evidence="2">Uncharacterized protein</fullName>
    </submittedName>
</protein>
<reference evidence="3" key="2">
    <citation type="submission" date="2015-01" db="EMBL/GenBank/DDBJ databases">
        <title>Evolutionary Origins and Diversification of the Mycorrhizal Mutualists.</title>
        <authorList>
            <consortium name="DOE Joint Genome Institute"/>
            <consortium name="Mycorrhizal Genomics Consortium"/>
            <person name="Kohler A."/>
            <person name="Kuo A."/>
            <person name="Nagy L.G."/>
            <person name="Floudas D."/>
            <person name="Copeland A."/>
            <person name="Barry K.W."/>
            <person name="Cichocki N."/>
            <person name="Veneault-Fourrey C."/>
            <person name="LaButti K."/>
            <person name="Lindquist E.A."/>
            <person name="Lipzen A."/>
            <person name="Lundell T."/>
            <person name="Morin E."/>
            <person name="Murat C."/>
            <person name="Riley R."/>
            <person name="Ohm R."/>
            <person name="Sun H."/>
            <person name="Tunlid A."/>
            <person name="Henrissat B."/>
            <person name="Grigoriev I.V."/>
            <person name="Hibbett D.S."/>
            <person name="Martin F."/>
        </authorList>
    </citation>
    <scope>NUCLEOTIDE SEQUENCE [LARGE SCALE GENOMIC DNA]</scope>
    <source>
        <strain evidence="3">MUT 4182</strain>
    </source>
</reference>
<dbReference type="EMBL" id="KN822983">
    <property type="protein sequence ID" value="KIO29365.1"/>
    <property type="molecule type" value="Genomic_DNA"/>
</dbReference>
<organism evidence="2 3">
    <name type="scientific">Tulasnella calospora MUT 4182</name>
    <dbReference type="NCBI Taxonomy" id="1051891"/>
    <lineage>
        <taxon>Eukaryota</taxon>
        <taxon>Fungi</taxon>
        <taxon>Dikarya</taxon>
        <taxon>Basidiomycota</taxon>
        <taxon>Agaricomycotina</taxon>
        <taxon>Agaricomycetes</taxon>
        <taxon>Cantharellales</taxon>
        <taxon>Tulasnellaceae</taxon>
        <taxon>Tulasnella</taxon>
    </lineage>
</organism>